<keyword evidence="12" id="KW-1185">Reference proteome</keyword>
<evidence type="ECO:0000256" key="4">
    <source>
        <dbReference type="ARBA" id="ARBA00022705"/>
    </source>
</evidence>
<feature type="region of interest" description="Disordered" evidence="7">
    <location>
        <begin position="213"/>
        <end position="245"/>
    </location>
</feature>
<evidence type="ECO:0000313" key="12">
    <source>
        <dbReference type="Proteomes" id="UP001153714"/>
    </source>
</evidence>
<dbReference type="OrthoDB" id="341511at2759"/>
<dbReference type="Gene3D" id="2.40.50.770">
    <property type="entry name" value="RecQ-mediated genome instability protein Rmi1, C-terminal domain"/>
    <property type="match status" value="1"/>
</dbReference>
<keyword evidence="5" id="KW-0539">Nucleus</keyword>
<evidence type="ECO:0000259" key="9">
    <source>
        <dbReference type="Pfam" id="PF16099"/>
    </source>
</evidence>
<dbReference type="Pfam" id="PF08585">
    <property type="entry name" value="RMI1_N_C"/>
    <property type="match status" value="1"/>
</dbReference>
<organism evidence="11 12">
    <name type="scientific">Diatraea saccharalis</name>
    <name type="common">sugarcane borer</name>
    <dbReference type="NCBI Taxonomy" id="40085"/>
    <lineage>
        <taxon>Eukaryota</taxon>
        <taxon>Metazoa</taxon>
        <taxon>Ecdysozoa</taxon>
        <taxon>Arthropoda</taxon>
        <taxon>Hexapoda</taxon>
        <taxon>Insecta</taxon>
        <taxon>Pterygota</taxon>
        <taxon>Neoptera</taxon>
        <taxon>Endopterygota</taxon>
        <taxon>Lepidoptera</taxon>
        <taxon>Glossata</taxon>
        <taxon>Ditrysia</taxon>
        <taxon>Pyraloidea</taxon>
        <taxon>Crambidae</taxon>
        <taxon>Crambinae</taxon>
        <taxon>Diatraea</taxon>
    </lineage>
</organism>
<feature type="domain" description="RecQ-mediated genome instability protein 1 C-terminal OB-fold" evidence="9">
    <location>
        <begin position="354"/>
        <end position="491"/>
    </location>
</feature>
<evidence type="ECO:0000256" key="2">
    <source>
        <dbReference type="ARBA" id="ARBA00006395"/>
    </source>
</evidence>
<dbReference type="GO" id="GO:0031422">
    <property type="term" value="C:RecQ family helicase-topoisomerase III complex"/>
    <property type="evidence" value="ECO:0007669"/>
    <property type="project" value="TreeGrafter"/>
</dbReference>
<dbReference type="GO" id="GO:0016604">
    <property type="term" value="C:nuclear body"/>
    <property type="evidence" value="ECO:0007669"/>
    <property type="project" value="TreeGrafter"/>
</dbReference>
<evidence type="ECO:0000259" key="8">
    <source>
        <dbReference type="Pfam" id="PF08585"/>
    </source>
</evidence>
<dbReference type="Pfam" id="PF16099">
    <property type="entry name" value="RMI1_C"/>
    <property type="match status" value="1"/>
</dbReference>
<dbReference type="EMBL" id="OU893333">
    <property type="protein sequence ID" value="CAG9788535.1"/>
    <property type="molecule type" value="Genomic_DNA"/>
</dbReference>
<evidence type="ECO:0000256" key="5">
    <source>
        <dbReference type="ARBA" id="ARBA00023242"/>
    </source>
</evidence>
<dbReference type="GO" id="GO:0000712">
    <property type="term" value="P:resolution of meiotic recombination intermediates"/>
    <property type="evidence" value="ECO:0007669"/>
    <property type="project" value="TreeGrafter"/>
</dbReference>
<feature type="compositionally biased region" description="Polar residues" evidence="7">
    <location>
        <begin position="213"/>
        <end position="223"/>
    </location>
</feature>
<dbReference type="InterPro" id="IPR044881">
    <property type="entry name" value="RMI1_N_N_sf"/>
</dbReference>
<reference evidence="11" key="1">
    <citation type="submission" date="2021-12" db="EMBL/GenBank/DDBJ databases">
        <authorList>
            <person name="King R."/>
        </authorList>
    </citation>
    <scope>NUCLEOTIDE SEQUENCE</scope>
</reference>
<dbReference type="InterPro" id="IPR032199">
    <property type="entry name" value="RMI1_C"/>
</dbReference>
<dbReference type="GO" id="GO:0006260">
    <property type="term" value="P:DNA replication"/>
    <property type="evidence" value="ECO:0007669"/>
    <property type="project" value="UniProtKB-KW"/>
</dbReference>
<dbReference type="Pfam" id="PF21000">
    <property type="entry name" value="RMI1_N_N"/>
    <property type="match status" value="1"/>
</dbReference>
<comment type="subcellular location">
    <subcellularLocation>
        <location evidence="1">Nucleus</location>
    </subcellularLocation>
</comment>
<dbReference type="Proteomes" id="UP001153714">
    <property type="component" value="Chromosome 2"/>
</dbReference>
<feature type="domain" description="RMI1 N-terminal" evidence="10">
    <location>
        <begin position="23"/>
        <end position="62"/>
    </location>
</feature>
<reference evidence="11" key="2">
    <citation type="submission" date="2022-10" db="EMBL/GenBank/DDBJ databases">
        <authorList>
            <consortium name="ENA_rothamsted_submissions"/>
            <consortium name="culmorum"/>
            <person name="King R."/>
        </authorList>
    </citation>
    <scope>NUCLEOTIDE SEQUENCE</scope>
</reference>
<name>A0A9N9R310_9NEOP</name>
<dbReference type="AlphaFoldDB" id="A0A9N9R310"/>
<dbReference type="PANTHER" id="PTHR14790:SF15">
    <property type="entry name" value="RECQ-MEDIATED GENOME INSTABILITY PROTEIN 1"/>
    <property type="match status" value="1"/>
</dbReference>
<feature type="domain" description="RecQ mediated genome instability protein 1 OB-fold" evidence="8">
    <location>
        <begin position="67"/>
        <end position="194"/>
    </location>
</feature>
<dbReference type="PANTHER" id="PTHR14790">
    <property type="entry name" value="RECQ-MEDIATED GENOME INSTABILITY PROTEIN 1 RMI1"/>
    <property type="match status" value="1"/>
</dbReference>
<dbReference type="InterPro" id="IPR013894">
    <property type="entry name" value="RMI1_OB"/>
</dbReference>
<keyword evidence="4" id="KW-0235">DNA replication</keyword>
<dbReference type="GO" id="GO:0000166">
    <property type="term" value="F:nucleotide binding"/>
    <property type="evidence" value="ECO:0007669"/>
    <property type="project" value="InterPro"/>
</dbReference>
<sequence length="497" mass="55768">MSVNMIVNTVRHYLVSQYMYTVDEWLTGCVEFLTDDNGSNFSEIDIKNLAREQWLLNDLKDICPGCLPQNLKDNKRTILNAKYILQINAVVDIGTPAYQQYLKLQKVNMENIEATTTFEDKVSSHRMLKLYLTDGVQEISGIEYRPMRNLSCDITPGCKVLIKGPVECRRGVLLLTESVIELLGGEVQEMAITNSLAGLLSTKLGLPLESNHNSTMTQSRNPNIPTPHAQMPSRVDEVQTQDQSSRPVAVVTSLQVAHSMPDADDDIDIDDIAAIEAEYCNPGKRPLNDNNSKPDKKLKTDIKNTVNRADEYPDDDECFFGEDEDYLREVEAQMEAQEKGSTQKCEGPMVLSAEPYVYIKQINDMNEANKSGRVFKVKAQIMKLLSKLSVGKDGWSLRCTLIDGTGCIDVDFTSDVLSKLVGFTPQEMNLMKKQMATDLTVKEKAVLALQKAKDMLQVLYCIIELTILEVPKITSLMPFEESHVHLLSKRMQACHGL</sequence>
<proteinExistence type="inferred from homology"/>
<dbReference type="InterPro" id="IPR042470">
    <property type="entry name" value="RMI1_N_C_sf"/>
</dbReference>
<accession>A0A9N9R310</accession>
<comment type="similarity">
    <text evidence="2">Belongs to the RMI1 family.</text>
</comment>
<evidence type="ECO:0000256" key="6">
    <source>
        <dbReference type="ARBA" id="ARBA00024977"/>
    </source>
</evidence>
<dbReference type="Gene3D" id="1.10.8.1020">
    <property type="entry name" value="RecQ-mediated genome instability protein 1, N-terminal domain"/>
    <property type="match status" value="1"/>
</dbReference>
<comment type="function">
    <text evidence="6">Essential component of the RMI complex, a complex that plays an important role in the processing of homologous recombination intermediates to limit DNA crossover formation in cells. Promotes TOP3A binding to double Holliday junctions (DHJ) and hence stimulates TOP3A-mediated dissolution. Required for BLM phosphorylation during mitosis. Within the BLM complex, required for BLM and TOP3A stability.</text>
</comment>
<evidence type="ECO:0000256" key="3">
    <source>
        <dbReference type="ARBA" id="ARBA00018987"/>
    </source>
</evidence>
<dbReference type="Gene3D" id="2.40.50.510">
    <property type="match status" value="1"/>
</dbReference>
<evidence type="ECO:0000313" key="11">
    <source>
        <dbReference type="EMBL" id="CAG9788535.1"/>
    </source>
</evidence>
<evidence type="ECO:0000256" key="1">
    <source>
        <dbReference type="ARBA" id="ARBA00004123"/>
    </source>
</evidence>
<evidence type="ECO:0000256" key="7">
    <source>
        <dbReference type="SAM" id="MobiDB-lite"/>
    </source>
</evidence>
<dbReference type="SMART" id="SM01161">
    <property type="entry name" value="DUF1767"/>
    <property type="match status" value="1"/>
</dbReference>
<protein>
    <recommendedName>
        <fullName evidence="3">RecQ-mediated genome instability protein 1</fullName>
    </recommendedName>
</protein>
<dbReference type="GO" id="GO:0000724">
    <property type="term" value="P:double-strand break repair via homologous recombination"/>
    <property type="evidence" value="ECO:0007669"/>
    <property type="project" value="TreeGrafter"/>
</dbReference>
<evidence type="ECO:0000259" key="10">
    <source>
        <dbReference type="Pfam" id="PF21000"/>
    </source>
</evidence>
<gene>
    <name evidence="11" type="ORF">DIATSA_LOCUS6332</name>
</gene>
<dbReference type="InterPro" id="IPR049363">
    <property type="entry name" value="RMI1_N"/>
</dbReference>